<name>A0A2P2QAF0_RHIMU</name>
<sequence>MISTRKSNYCSLKYNYTKKEKLTKGI</sequence>
<proteinExistence type="predicted"/>
<evidence type="ECO:0000313" key="1">
    <source>
        <dbReference type="EMBL" id="MBX63869.1"/>
    </source>
</evidence>
<dbReference type="AlphaFoldDB" id="A0A2P2QAF0"/>
<dbReference type="EMBL" id="GGEC01083385">
    <property type="protein sequence ID" value="MBX63869.1"/>
    <property type="molecule type" value="Transcribed_RNA"/>
</dbReference>
<protein>
    <submittedName>
        <fullName evidence="1">Uncharacterized protein</fullName>
    </submittedName>
</protein>
<accession>A0A2P2QAF0</accession>
<organism evidence="1">
    <name type="scientific">Rhizophora mucronata</name>
    <name type="common">Asiatic mangrove</name>
    <dbReference type="NCBI Taxonomy" id="61149"/>
    <lineage>
        <taxon>Eukaryota</taxon>
        <taxon>Viridiplantae</taxon>
        <taxon>Streptophyta</taxon>
        <taxon>Embryophyta</taxon>
        <taxon>Tracheophyta</taxon>
        <taxon>Spermatophyta</taxon>
        <taxon>Magnoliopsida</taxon>
        <taxon>eudicotyledons</taxon>
        <taxon>Gunneridae</taxon>
        <taxon>Pentapetalae</taxon>
        <taxon>rosids</taxon>
        <taxon>fabids</taxon>
        <taxon>Malpighiales</taxon>
        <taxon>Rhizophoraceae</taxon>
        <taxon>Rhizophora</taxon>
    </lineage>
</organism>
<reference evidence="1" key="1">
    <citation type="submission" date="2018-02" db="EMBL/GenBank/DDBJ databases">
        <title>Rhizophora mucronata_Transcriptome.</title>
        <authorList>
            <person name="Meera S.P."/>
            <person name="Sreeshan A."/>
            <person name="Augustine A."/>
        </authorList>
    </citation>
    <scope>NUCLEOTIDE SEQUENCE</scope>
    <source>
        <tissue evidence="1">Leaf</tissue>
    </source>
</reference>